<name>G9YHY9_9FIRM</name>
<reference evidence="1 2" key="1">
    <citation type="submission" date="2011-08" db="EMBL/GenBank/DDBJ databases">
        <authorList>
            <person name="Weinstock G."/>
            <person name="Sodergren E."/>
            <person name="Clifton S."/>
            <person name="Fulton L."/>
            <person name="Fulton B."/>
            <person name="Courtney L."/>
            <person name="Fronick C."/>
            <person name="Harrison M."/>
            <person name="Strong C."/>
            <person name="Farmer C."/>
            <person name="Delahaunty K."/>
            <person name="Markovic C."/>
            <person name="Hall O."/>
            <person name="Minx P."/>
            <person name="Tomlinson C."/>
            <person name="Mitreva M."/>
            <person name="Hou S."/>
            <person name="Chen J."/>
            <person name="Wollam A."/>
            <person name="Pepin K.H."/>
            <person name="Johnson M."/>
            <person name="Bhonagiri V."/>
            <person name="Zhang X."/>
            <person name="Suruliraj S."/>
            <person name="Warren W."/>
            <person name="Chinwalla A."/>
            <person name="Mardis E.R."/>
            <person name="Wilson R.K."/>
        </authorList>
    </citation>
    <scope>NUCLEOTIDE SEQUENCE [LARGE SCALE GENOMIC DNA]</scope>
    <source>
        <strain evidence="1 2">F0357</strain>
    </source>
</reference>
<dbReference type="EMBL" id="AGCJ01000048">
    <property type="protein sequence ID" value="EHM40336.1"/>
    <property type="molecule type" value="Genomic_DNA"/>
</dbReference>
<organism evidence="1 2">
    <name type="scientific">Anaeroglobus geminatus F0357</name>
    <dbReference type="NCBI Taxonomy" id="861450"/>
    <lineage>
        <taxon>Bacteria</taxon>
        <taxon>Bacillati</taxon>
        <taxon>Bacillota</taxon>
        <taxon>Negativicutes</taxon>
        <taxon>Veillonellales</taxon>
        <taxon>Veillonellaceae</taxon>
        <taxon>Anaeroglobus</taxon>
    </lineage>
</organism>
<dbReference type="PATRIC" id="fig|861450.3.peg.1188"/>
<evidence type="ECO:0000313" key="2">
    <source>
        <dbReference type="Proteomes" id="UP000005481"/>
    </source>
</evidence>
<accession>G9YHY9</accession>
<dbReference type="eggNOG" id="COG0560">
    <property type="taxonomic scope" value="Bacteria"/>
</dbReference>
<dbReference type="OrthoDB" id="9785423at2"/>
<dbReference type="InterPro" id="IPR023214">
    <property type="entry name" value="HAD_sf"/>
</dbReference>
<dbReference type="Proteomes" id="UP000005481">
    <property type="component" value="Unassembled WGS sequence"/>
</dbReference>
<gene>
    <name evidence="1" type="ORF">HMPREF0080_01273</name>
</gene>
<sequence length="310" mass="36108">MILKDTGRKEVYIMKTARREIEDWPALAVCYDFDRTLSPENMQDGYIRAVDYDVDSFWAESNRLAEVHCMDQNLAYMYRMLQSARGKEILSKERLKQYGGKVRLYDGIRGWFRRINAYGEKRGILVEHYIISSGLREIIEGTAIAKDFTHIYASSFYYNEHGEPCWPAQVINYTNKTQFLFRIEKGTLDINNNAVNDHFAEGELRVPFRNIVYIGNSVTDIPCMRLVNSLGGHSVGVYDLENTASKDTVRRMIRDERIRYYVPADYTKGSEMDTLMHRIIDKTAAYEVLEEKHLRDRKEAVSCNNRCHSS</sequence>
<proteinExistence type="predicted"/>
<dbReference type="SUPFAM" id="SSF56784">
    <property type="entry name" value="HAD-like"/>
    <property type="match status" value="1"/>
</dbReference>
<comment type="caution">
    <text evidence="1">The sequence shown here is derived from an EMBL/GenBank/DDBJ whole genome shotgun (WGS) entry which is preliminary data.</text>
</comment>
<evidence type="ECO:0000313" key="1">
    <source>
        <dbReference type="EMBL" id="EHM40336.1"/>
    </source>
</evidence>
<dbReference type="Gene3D" id="3.40.50.1000">
    <property type="entry name" value="HAD superfamily/HAD-like"/>
    <property type="match status" value="1"/>
</dbReference>
<keyword evidence="2" id="KW-1185">Reference proteome</keyword>
<dbReference type="Pfam" id="PF12710">
    <property type="entry name" value="HAD"/>
    <property type="match status" value="1"/>
</dbReference>
<dbReference type="InterPro" id="IPR036412">
    <property type="entry name" value="HAD-like_sf"/>
</dbReference>
<dbReference type="STRING" id="861450.HMPREF0080_01273"/>
<dbReference type="HOGENOM" id="CLU_061567_1_0_9"/>
<evidence type="ECO:0008006" key="3">
    <source>
        <dbReference type="Google" id="ProtNLM"/>
    </source>
</evidence>
<dbReference type="AlphaFoldDB" id="G9YHY9"/>
<protein>
    <recommendedName>
        <fullName evidence="3">Haloacid dehalogenase-like hydrolase</fullName>
    </recommendedName>
</protein>